<dbReference type="InterPro" id="IPR046342">
    <property type="entry name" value="CBS_dom_sf"/>
</dbReference>
<dbReference type="FunFam" id="3.10.580.10:FF:000002">
    <property type="entry name" value="Magnesium/cobalt efflux protein CorC"/>
    <property type="match status" value="1"/>
</dbReference>
<gene>
    <name evidence="15" type="ORF">GB864_00285</name>
</gene>
<feature type="domain" description="CNNM transmembrane" evidence="14">
    <location>
        <begin position="1"/>
        <end position="204"/>
    </location>
</feature>
<comment type="similarity">
    <text evidence="2">Belongs to the UPF0053 family.</text>
</comment>
<evidence type="ECO:0000256" key="5">
    <source>
        <dbReference type="ARBA" id="ARBA00022737"/>
    </source>
</evidence>
<keyword evidence="8 10" id="KW-0472">Membrane</keyword>
<proteinExistence type="inferred from homology"/>
<dbReference type="InterPro" id="IPR044751">
    <property type="entry name" value="Ion_transp-like_CBS"/>
</dbReference>
<dbReference type="InterPro" id="IPR036318">
    <property type="entry name" value="FAD-bd_PCMH-like_sf"/>
</dbReference>
<dbReference type="PANTHER" id="PTHR43099:SF5">
    <property type="entry name" value="HLYC_CORC FAMILY TRANSPORTER"/>
    <property type="match status" value="1"/>
</dbReference>
<feature type="transmembrane region" description="Helical" evidence="12">
    <location>
        <begin position="59"/>
        <end position="83"/>
    </location>
</feature>
<reference evidence="15 16" key="1">
    <citation type="submission" date="2019-12" db="EMBL/GenBank/DDBJ databases">
        <authorList>
            <person name="Kim Y.S."/>
        </authorList>
    </citation>
    <scope>NUCLEOTIDE SEQUENCE [LARGE SCALE GENOMIC DNA]</scope>
    <source>
        <strain evidence="15 16">MMS17-SY077</strain>
    </source>
</reference>
<dbReference type="PROSITE" id="PS51371">
    <property type="entry name" value="CBS"/>
    <property type="match status" value="2"/>
</dbReference>
<protein>
    <submittedName>
        <fullName evidence="15">DUF21 domain-containing protein</fullName>
    </submittedName>
</protein>
<dbReference type="InterPro" id="IPR000644">
    <property type="entry name" value="CBS_dom"/>
</dbReference>
<evidence type="ECO:0000256" key="8">
    <source>
        <dbReference type="ARBA" id="ARBA00023136"/>
    </source>
</evidence>
<evidence type="ECO:0000256" key="6">
    <source>
        <dbReference type="ARBA" id="ARBA00022989"/>
    </source>
</evidence>
<evidence type="ECO:0000256" key="9">
    <source>
        <dbReference type="PROSITE-ProRule" id="PRU00703"/>
    </source>
</evidence>
<accession>A0A6I4NS09</accession>
<dbReference type="SUPFAM" id="SSF56176">
    <property type="entry name" value="FAD-binding/transporter-associated domain-like"/>
    <property type="match status" value="1"/>
</dbReference>
<feature type="region of interest" description="Disordered" evidence="11">
    <location>
        <begin position="426"/>
        <end position="448"/>
    </location>
</feature>
<dbReference type="Gene3D" id="3.30.465.10">
    <property type="match status" value="1"/>
</dbReference>
<dbReference type="Gene3D" id="3.10.580.10">
    <property type="entry name" value="CBS-domain"/>
    <property type="match status" value="1"/>
</dbReference>
<evidence type="ECO:0000256" key="2">
    <source>
        <dbReference type="ARBA" id="ARBA00006337"/>
    </source>
</evidence>
<comment type="caution">
    <text evidence="15">The sequence shown here is derived from an EMBL/GenBank/DDBJ whole genome shotgun (WGS) entry which is preliminary data.</text>
</comment>
<evidence type="ECO:0000256" key="4">
    <source>
        <dbReference type="ARBA" id="ARBA00022692"/>
    </source>
</evidence>
<dbReference type="Pfam" id="PF00571">
    <property type="entry name" value="CBS"/>
    <property type="match status" value="2"/>
</dbReference>
<sequence>MDGELWLNLALIVLFVLIGGVFAATEMAIVSLRETQISQIEESGPSGARIGALVRNPNVFLSSVQVGVTVAGFLSSAYGASTIAPRLSPVFEGWGWPTGTSEAVALIILTFVIAYLSLVFGELVPKRLAMLNSVRFTKTLAPPLRWFSVVMRPVIWLLSVSTDGVLRLFGQRPGEGGDQVTADEIRALIVSTPTIQEEERTILADVLEADDRRLGEVMRPRPDVDFVAADETVDAALLECLQRHYSRFPVMGESMDDVIGFVHVRDLTRAHLESPGTAVRTVTRPILMLPASNRVLASLALMRVEGHQIALVLDEFGGTDGIVTLEDLLEELVGEIYDEYDVGFDPEDATAQLGGRFEVDGGLILQEFESVTGMALPEGPYETVAGFIVDRLGRLARVGDRVEIGGWVLDVIEADRLRVRRVAVERPKPDADVEAEADAGDSGGRRRR</sequence>
<dbReference type="InterPro" id="IPR016169">
    <property type="entry name" value="FAD-bd_PCMH_sub2"/>
</dbReference>
<comment type="subcellular location">
    <subcellularLocation>
        <location evidence="1">Cell membrane</location>
        <topology evidence="1">Multi-pass membrane protein</topology>
    </subcellularLocation>
</comment>
<evidence type="ECO:0000313" key="16">
    <source>
        <dbReference type="Proteomes" id="UP000438182"/>
    </source>
</evidence>
<feature type="transmembrane region" description="Helical" evidence="12">
    <location>
        <begin position="103"/>
        <end position="124"/>
    </location>
</feature>
<feature type="domain" description="CBS" evidence="13">
    <location>
        <begin position="282"/>
        <end position="339"/>
    </location>
</feature>
<dbReference type="RefSeq" id="WP_160422275.1">
    <property type="nucleotide sequence ID" value="NZ_WSTA01000001.1"/>
</dbReference>
<feature type="transmembrane region" description="Helical" evidence="12">
    <location>
        <begin position="6"/>
        <end position="30"/>
    </location>
</feature>
<feature type="domain" description="CBS" evidence="13">
    <location>
        <begin position="218"/>
        <end position="279"/>
    </location>
</feature>
<evidence type="ECO:0000256" key="11">
    <source>
        <dbReference type="SAM" id="MobiDB-lite"/>
    </source>
</evidence>
<evidence type="ECO:0000256" key="7">
    <source>
        <dbReference type="ARBA" id="ARBA00023122"/>
    </source>
</evidence>
<dbReference type="PANTHER" id="PTHR43099">
    <property type="entry name" value="UPF0053 PROTEIN YRKA"/>
    <property type="match status" value="1"/>
</dbReference>
<dbReference type="AlphaFoldDB" id="A0A6I4NS09"/>
<evidence type="ECO:0000256" key="1">
    <source>
        <dbReference type="ARBA" id="ARBA00004651"/>
    </source>
</evidence>
<dbReference type="GO" id="GO:0005886">
    <property type="term" value="C:plasma membrane"/>
    <property type="evidence" value="ECO:0007669"/>
    <property type="project" value="UniProtKB-SubCell"/>
</dbReference>
<evidence type="ECO:0000313" key="15">
    <source>
        <dbReference type="EMBL" id="MWB97000.1"/>
    </source>
</evidence>
<keyword evidence="4 10" id="KW-0812">Transmembrane</keyword>
<keyword evidence="7 9" id="KW-0129">CBS domain</keyword>
<organism evidence="15 16">
    <name type="scientific">Agromyces seonyuensis</name>
    <dbReference type="NCBI Taxonomy" id="2662446"/>
    <lineage>
        <taxon>Bacteria</taxon>
        <taxon>Bacillati</taxon>
        <taxon>Actinomycetota</taxon>
        <taxon>Actinomycetes</taxon>
        <taxon>Micrococcales</taxon>
        <taxon>Microbacteriaceae</taxon>
        <taxon>Agromyces</taxon>
    </lineage>
</organism>
<dbReference type="Pfam" id="PF03471">
    <property type="entry name" value="CorC_HlyC"/>
    <property type="match status" value="1"/>
</dbReference>
<evidence type="ECO:0000256" key="10">
    <source>
        <dbReference type="PROSITE-ProRule" id="PRU01193"/>
    </source>
</evidence>
<keyword evidence="6 10" id="KW-1133">Transmembrane helix</keyword>
<evidence type="ECO:0000256" key="12">
    <source>
        <dbReference type="SAM" id="Phobius"/>
    </source>
</evidence>
<dbReference type="GO" id="GO:0050660">
    <property type="term" value="F:flavin adenine dinucleotide binding"/>
    <property type="evidence" value="ECO:0007669"/>
    <property type="project" value="InterPro"/>
</dbReference>
<dbReference type="InterPro" id="IPR051676">
    <property type="entry name" value="UPF0053_domain"/>
</dbReference>
<keyword evidence="3" id="KW-1003">Cell membrane</keyword>
<evidence type="ECO:0000256" key="3">
    <source>
        <dbReference type="ARBA" id="ARBA00022475"/>
    </source>
</evidence>
<dbReference type="InterPro" id="IPR005170">
    <property type="entry name" value="Transptr-assoc_dom"/>
</dbReference>
<dbReference type="Proteomes" id="UP000438182">
    <property type="component" value="Unassembled WGS sequence"/>
</dbReference>
<dbReference type="SUPFAM" id="SSF54631">
    <property type="entry name" value="CBS-domain pair"/>
    <property type="match status" value="1"/>
</dbReference>
<dbReference type="Pfam" id="PF01595">
    <property type="entry name" value="CNNM"/>
    <property type="match status" value="1"/>
</dbReference>
<dbReference type="InterPro" id="IPR002550">
    <property type="entry name" value="CNNM"/>
</dbReference>
<evidence type="ECO:0000259" key="14">
    <source>
        <dbReference type="PROSITE" id="PS51846"/>
    </source>
</evidence>
<dbReference type="CDD" id="cd04590">
    <property type="entry name" value="CBS_pair_CorC_HlyC_assoc"/>
    <property type="match status" value="1"/>
</dbReference>
<evidence type="ECO:0000259" key="13">
    <source>
        <dbReference type="PROSITE" id="PS51371"/>
    </source>
</evidence>
<dbReference type="PROSITE" id="PS51846">
    <property type="entry name" value="CNNM"/>
    <property type="match status" value="1"/>
</dbReference>
<keyword evidence="5" id="KW-0677">Repeat</keyword>
<dbReference type="EMBL" id="WSTA01000001">
    <property type="protein sequence ID" value="MWB97000.1"/>
    <property type="molecule type" value="Genomic_DNA"/>
</dbReference>
<keyword evidence="16" id="KW-1185">Reference proteome</keyword>
<dbReference type="SMART" id="SM01091">
    <property type="entry name" value="CorC_HlyC"/>
    <property type="match status" value="1"/>
</dbReference>
<name>A0A6I4NS09_9MICO</name>